<evidence type="ECO:0000313" key="3">
    <source>
        <dbReference type="Proteomes" id="UP000319502"/>
    </source>
</evidence>
<feature type="domain" description="Peptidase C45 hydrolase" evidence="1">
    <location>
        <begin position="134"/>
        <end position="301"/>
    </location>
</feature>
<dbReference type="OrthoDB" id="6793339at2"/>
<reference evidence="2 3" key="1">
    <citation type="submission" date="2019-07" db="EMBL/GenBank/DDBJ databases">
        <title>The pathways for chlorine oxyanion respiration interact through the shared metabolite chlorate.</title>
        <authorList>
            <person name="Barnum T.P."/>
            <person name="Cheng Y."/>
            <person name="Hill K.A."/>
            <person name="Lucas L.N."/>
            <person name="Carlson H.K."/>
            <person name="Coates J.D."/>
        </authorList>
    </citation>
    <scope>NUCLEOTIDE SEQUENCE [LARGE SCALE GENOMIC DNA]</scope>
    <source>
        <strain evidence="2 3">SFB-3</strain>
    </source>
</reference>
<dbReference type="PANTHER" id="PTHR34180">
    <property type="entry name" value="PEPTIDASE C45"/>
    <property type="match status" value="1"/>
</dbReference>
<proteinExistence type="predicted"/>
<dbReference type="EMBL" id="VMNK01000003">
    <property type="protein sequence ID" value="TVO58904.1"/>
    <property type="molecule type" value="Genomic_DNA"/>
</dbReference>
<dbReference type="NCBIfam" id="NF040521">
    <property type="entry name" value="C45_proenzyme"/>
    <property type="match status" value="1"/>
</dbReference>
<dbReference type="Proteomes" id="UP000319502">
    <property type="component" value="Unassembled WGS sequence"/>
</dbReference>
<dbReference type="Gene3D" id="3.60.60.10">
    <property type="entry name" value="Penicillin V Acylase, Chain A"/>
    <property type="match status" value="1"/>
</dbReference>
<dbReference type="AlphaFoldDB" id="A0A557R192"/>
<comment type="caution">
    <text evidence="2">The sequence shown here is derived from an EMBL/GenBank/DDBJ whole genome shotgun (WGS) entry which is preliminary data.</text>
</comment>
<keyword evidence="3" id="KW-1185">Reference proteome</keyword>
<organism evidence="2 3">
    <name type="scientific">Denitromonas halophila</name>
    <dbReference type="NCBI Taxonomy" id="1629404"/>
    <lineage>
        <taxon>Bacteria</taxon>
        <taxon>Pseudomonadati</taxon>
        <taxon>Pseudomonadota</taxon>
        <taxon>Betaproteobacteria</taxon>
        <taxon>Rhodocyclales</taxon>
        <taxon>Zoogloeaceae</taxon>
        <taxon>Denitromonas</taxon>
    </lineage>
</organism>
<dbReference type="RefSeq" id="WP_144308421.1">
    <property type="nucleotide sequence ID" value="NZ_VMNK01000003.1"/>
</dbReference>
<dbReference type="PANTHER" id="PTHR34180:SF1">
    <property type="entry name" value="BETA-ALANYL-DOPAMINE_CARCININE HYDROLASE"/>
    <property type="match status" value="1"/>
</dbReference>
<dbReference type="InterPro" id="IPR047801">
    <property type="entry name" value="Peptidase_C45"/>
</dbReference>
<dbReference type="Gene3D" id="1.10.10.2120">
    <property type="match status" value="1"/>
</dbReference>
<name>A0A557R192_9RHOO</name>
<sequence length="359" mass="38308">MSVPRVLELSGSPRQMGLAHGKAFRDDIRRYTAERVTLAGSEVWTGHAMDRYTVLALAEACVEAHVAYAPELAMELSGIAEATDLSPAELIITNGFTDFIDLVYARGGAHGATDKVEDDCTAFIIPDRLSVDGQGFFGQTWDMHAGSRPYVVLLRGRPDHAPAFMAFSLTGCVGMIGMNDAGMAIGITNLLGAEGQIGVSWPFVVRKALQQTDIEAALVCITEATLMGAHNFQLFDRHGNGVNVEAMPGYCHVTRAGADALVHSNHCLMPDTLRRCRPRAPASQASSEARLARGQSLLSAGGLTPQALMALTRDPTICVRATPPLDMETCGAAIMQPATGRLWAVQGLPTENDYAALTV</sequence>
<evidence type="ECO:0000313" key="2">
    <source>
        <dbReference type="EMBL" id="TVO58904.1"/>
    </source>
</evidence>
<dbReference type="Pfam" id="PF03417">
    <property type="entry name" value="AAT"/>
    <property type="match status" value="1"/>
</dbReference>
<dbReference type="InterPro" id="IPR047794">
    <property type="entry name" value="C45_proenzyme-like"/>
</dbReference>
<accession>A0A557R192</accession>
<evidence type="ECO:0000259" key="1">
    <source>
        <dbReference type="Pfam" id="PF03417"/>
    </source>
</evidence>
<protein>
    <recommendedName>
        <fullName evidence="1">Peptidase C45 hydrolase domain-containing protein</fullName>
    </recommendedName>
</protein>
<gene>
    <name evidence="2" type="ORF">FHP91_04390</name>
</gene>
<dbReference type="InterPro" id="IPR005079">
    <property type="entry name" value="Peptidase_C45_hydrolase"/>
</dbReference>